<dbReference type="EMBL" id="LLYA01000179">
    <property type="protein sequence ID" value="KRR20320.1"/>
    <property type="molecule type" value="Genomic_DNA"/>
</dbReference>
<dbReference type="PANTHER" id="PTHR32322">
    <property type="entry name" value="INNER MEMBRANE TRANSPORTER"/>
    <property type="match status" value="1"/>
</dbReference>
<feature type="domain" description="EamA" evidence="7">
    <location>
        <begin position="163"/>
        <end position="297"/>
    </location>
</feature>
<feature type="transmembrane region" description="Helical" evidence="6">
    <location>
        <begin position="280"/>
        <end position="297"/>
    </location>
</feature>
<dbReference type="InterPro" id="IPR037185">
    <property type="entry name" value="EmrE-like"/>
</dbReference>
<keyword evidence="4 6" id="KW-1133">Transmembrane helix</keyword>
<gene>
    <name evidence="8" type="ORF">CQ13_32715</name>
</gene>
<feature type="transmembrane region" description="Helical" evidence="6">
    <location>
        <begin position="78"/>
        <end position="97"/>
    </location>
</feature>
<evidence type="ECO:0000256" key="6">
    <source>
        <dbReference type="SAM" id="Phobius"/>
    </source>
</evidence>
<evidence type="ECO:0000313" key="8">
    <source>
        <dbReference type="EMBL" id="KRR20320.1"/>
    </source>
</evidence>
<feature type="transmembrane region" description="Helical" evidence="6">
    <location>
        <begin position="222"/>
        <end position="243"/>
    </location>
</feature>
<dbReference type="RefSeq" id="WP_057846223.1">
    <property type="nucleotide sequence ID" value="NZ_LLYA01000179.1"/>
</dbReference>
<evidence type="ECO:0000256" key="2">
    <source>
        <dbReference type="ARBA" id="ARBA00007362"/>
    </source>
</evidence>
<feature type="transmembrane region" description="Helical" evidence="6">
    <location>
        <begin position="45"/>
        <end position="66"/>
    </location>
</feature>
<feature type="transmembrane region" description="Helical" evidence="6">
    <location>
        <begin position="103"/>
        <end position="127"/>
    </location>
</feature>
<feature type="transmembrane region" description="Helical" evidence="6">
    <location>
        <begin position="255"/>
        <end position="274"/>
    </location>
</feature>
<feature type="transmembrane region" description="Helical" evidence="6">
    <location>
        <begin position="160"/>
        <end position="184"/>
    </location>
</feature>
<feature type="transmembrane region" description="Helical" evidence="6">
    <location>
        <begin position="196"/>
        <end position="216"/>
    </location>
</feature>
<dbReference type="SUPFAM" id="SSF103481">
    <property type="entry name" value="Multidrug resistance efflux transporter EmrE"/>
    <property type="match status" value="2"/>
</dbReference>
<dbReference type="OrthoDB" id="7274881at2"/>
<feature type="domain" description="EamA" evidence="7">
    <location>
        <begin position="20"/>
        <end position="150"/>
    </location>
</feature>
<organism evidence="8 9">
    <name type="scientific">Bradyrhizobium retamae</name>
    <dbReference type="NCBI Taxonomy" id="1300035"/>
    <lineage>
        <taxon>Bacteria</taxon>
        <taxon>Pseudomonadati</taxon>
        <taxon>Pseudomonadota</taxon>
        <taxon>Alphaproteobacteria</taxon>
        <taxon>Hyphomicrobiales</taxon>
        <taxon>Nitrobacteraceae</taxon>
        <taxon>Bradyrhizobium</taxon>
    </lineage>
</organism>
<name>A0A0R3MRU3_9BRAD</name>
<keyword evidence="5 6" id="KW-0472">Membrane</keyword>
<dbReference type="InterPro" id="IPR000620">
    <property type="entry name" value="EamA_dom"/>
</dbReference>
<feature type="transmembrane region" description="Helical" evidence="6">
    <location>
        <begin position="12"/>
        <end position="33"/>
    </location>
</feature>
<evidence type="ECO:0000259" key="7">
    <source>
        <dbReference type="Pfam" id="PF00892"/>
    </source>
</evidence>
<proteinExistence type="inferred from homology"/>
<keyword evidence="3 6" id="KW-0812">Transmembrane</keyword>
<reference evidence="8 9" key="1">
    <citation type="submission" date="2014-03" db="EMBL/GenBank/DDBJ databases">
        <title>Bradyrhizobium valentinum sp. nov., isolated from effective nodules of Lupinus mariae-josephae, a lupine endemic of basic-lime soils in Eastern Spain.</title>
        <authorList>
            <person name="Duran D."/>
            <person name="Rey L."/>
            <person name="Navarro A."/>
            <person name="Busquets A."/>
            <person name="Imperial J."/>
            <person name="Ruiz-Argueso T."/>
        </authorList>
    </citation>
    <scope>NUCLEOTIDE SEQUENCE [LARGE SCALE GENOMIC DNA]</scope>
    <source>
        <strain evidence="8 9">Ro19</strain>
    </source>
</reference>
<accession>A0A0R3MRU3</accession>
<evidence type="ECO:0000256" key="5">
    <source>
        <dbReference type="ARBA" id="ARBA00023136"/>
    </source>
</evidence>
<evidence type="ECO:0000313" key="9">
    <source>
        <dbReference type="Proteomes" id="UP000052023"/>
    </source>
</evidence>
<comment type="subcellular location">
    <subcellularLocation>
        <location evidence="1">Membrane</location>
        <topology evidence="1">Multi-pass membrane protein</topology>
    </subcellularLocation>
</comment>
<dbReference type="Proteomes" id="UP000052023">
    <property type="component" value="Unassembled WGS sequence"/>
</dbReference>
<evidence type="ECO:0000256" key="3">
    <source>
        <dbReference type="ARBA" id="ARBA00022692"/>
    </source>
</evidence>
<evidence type="ECO:0000256" key="1">
    <source>
        <dbReference type="ARBA" id="ARBA00004141"/>
    </source>
</evidence>
<comment type="similarity">
    <text evidence="2">Belongs to the EamA transporter family.</text>
</comment>
<keyword evidence="9" id="KW-1185">Reference proteome</keyword>
<dbReference type="GO" id="GO:0016020">
    <property type="term" value="C:membrane"/>
    <property type="evidence" value="ECO:0007669"/>
    <property type="project" value="UniProtKB-SubCell"/>
</dbReference>
<dbReference type="AlphaFoldDB" id="A0A0R3MRU3"/>
<feature type="transmembrane region" description="Helical" evidence="6">
    <location>
        <begin position="136"/>
        <end position="154"/>
    </location>
</feature>
<protein>
    <submittedName>
        <fullName evidence="8">Multidrug DMT transporter permease</fullName>
    </submittedName>
</protein>
<evidence type="ECO:0000256" key="4">
    <source>
        <dbReference type="ARBA" id="ARBA00022989"/>
    </source>
</evidence>
<dbReference type="Pfam" id="PF00892">
    <property type="entry name" value="EamA"/>
    <property type="match status" value="2"/>
</dbReference>
<comment type="caution">
    <text evidence="8">The sequence shown here is derived from an EMBL/GenBank/DDBJ whole genome shotgun (WGS) entry which is preliminary data.</text>
</comment>
<sequence length="318" mass="33065">MSLAPSAAVPRAGLNLLPLYIGLFCLLWSFAFVAGKVGVTDCPPLILLTARFSLAGVMILGITALRGEAWSSLTWRDAGIFAILGVANNALYLGLGYTGLQTVSAGLGGLIVSANPIFTAVLAALFLGEALTWRKVAGLLLGISGVAFIVWHRMSVGTDSFHGILFTLASLASIVVGTILFKVLAPKGSLWVGNGVQNLAAGVVLLPFAFTLSSVGDIVPSARLAGAFAFLVLGGSILAYLLWFHLLKVCGATAASAYHFLMPPLGMLFAFLVLGEHVEFRDLLGIVPVALGIYLVTRPAAAAGQSRASVLIKSEAKL</sequence>
<dbReference type="PANTHER" id="PTHR32322:SF2">
    <property type="entry name" value="EAMA DOMAIN-CONTAINING PROTEIN"/>
    <property type="match status" value="1"/>
</dbReference>
<dbReference type="InterPro" id="IPR050638">
    <property type="entry name" value="AA-Vitamin_Transporters"/>
</dbReference>